<evidence type="ECO:0000313" key="2">
    <source>
        <dbReference type="Proteomes" id="UP001140066"/>
    </source>
</evidence>
<gene>
    <name evidence="1" type="ORF">GGI18_005923</name>
</gene>
<proteinExistence type="predicted"/>
<keyword evidence="2" id="KW-1185">Reference proteome</keyword>
<evidence type="ECO:0000313" key="1">
    <source>
        <dbReference type="EMBL" id="KAJ2766844.1"/>
    </source>
</evidence>
<comment type="caution">
    <text evidence="1">The sequence shown here is derived from an EMBL/GenBank/DDBJ whole genome shotgun (WGS) entry which is preliminary data.</text>
</comment>
<name>A0ACC1JSV5_9FUNG</name>
<accession>A0ACC1JSV5</accession>
<sequence>MEICEVGSVDADDVEAGHIEVDEDDSDSDSDNGSDSSGDNGDEGGNESDTDTDTDSEGNDDESSDGNEEGDADEADVRGDLSSLENILGGRHAELLASAGLSIGGLARFNSTNQFRPLLAALK</sequence>
<dbReference type="Proteomes" id="UP001140066">
    <property type="component" value="Unassembled WGS sequence"/>
</dbReference>
<dbReference type="EMBL" id="JANBUK010003597">
    <property type="protein sequence ID" value="KAJ2766844.1"/>
    <property type="molecule type" value="Genomic_DNA"/>
</dbReference>
<feature type="non-terminal residue" evidence="1">
    <location>
        <position position="123"/>
    </location>
</feature>
<organism evidence="1 2">
    <name type="scientific">Coemansia linderi</name>
    <dbReference type="NCBI Taxonomy" id="2663919"/>
    <lineage>
        <taxon>Eukaryota</taxon>
        <taxon>Fungi</taxon>
        <taxon>Fungi incertae sedis</taxon>
        <taxon>Zoopagomycota</taxon>
        <taxon>Kickxellomycotina</taxon>
        <taxon>Kickxellomycetes</taxon>
        <taxon>Kickxellales</taxon>
        <taxon>Kickxellaceae</taxon>
        <taxon>Coemansia</taxon>
    </lineage>
</organism>
<protein>
    <submittedName>
        <fullName evidence="1">Uncharacterized protein</fullName>
    </submittedName>
</protein>
<reference evidence="1" key="1">
    <citation type="submission" date="2022-07" db="EMBL/GenBank/DDBJ databases">
        <title>Phylogenomic reconstructions and comparative analyses of Kickxellomycotina fungi.</title>
        <authorList>
            <person name="Reynolds N.K."/>
            <person name="Stajich J.E."/>
            <person name="Barry K."/>
            <person name="Grigoriev I.V."/>
            <person name="Crous P."/>
            <person name="Smith M.E."/>
        </authorList>
    </citation>
    <scope>NUCLEOTIDE SEQUENCE</scope>
    <source>
        <strain evidence="1">BCRC 34191</strain>
    </source>
</reference>